<dbReference type="InterPro" id="IPR050861">
    <property type="entry name" value="Dihydroxyacetone_Kinase"/>
</dbReference>
<dbReference type="GO" id="GO:0050354">
    <property type="term" value="F:triokinase activity"/>
    <property type="evidence" value="ECO:0007669"/>
    <property type="project" value="UniProtKB-EC"/>
</dbReference>
<dbReference type="AlphaFoldDB" id="A0A6G1LNS9"/>
<evidence type="ECO:0000256" key="2">
    <source>
        <dbReference type="ARBA" id="ARBA00022741"/>
    </source>
</evidence>
<protein>
    <submittedName>
        <fullName evidence="8">Dak phosphatase</fullName>
    </submittedName>
</protein>
<dbReference type="PROSITE" id="PS51480">
    <property type="entry name" value="DHAL"/>
    <property type="match status" value="1"/>
</dbReference>
<dbReference type="SUPFAM" id="SSF101473">
    <property type="entry name" value="DhaL-like"/>
    <property type="match status" value="1"/>
</dbReference>
<comment type="catalytic activity">
    <reaction evidence="5">
        <text>D-glyceraldehyde + ATP = D-glyceraldehyde 3-phosphate + ADP + H(+)</text>
        <dbReference type="Rhea" id="RHEA:13941"/>
        <dbReference type="ChEBI" id="CHEBI:15378"/>
        <dbReference type="ChEBI" id="CHEBI:17378"/>
        <dbReference type="ChEBI" id="CHEBI:30616"/>
        <dbReference type="ChEBI" id="CHEBI:59776"/>
        <dbReference type="ChEBI" id="CHEBI:456216"/>
        <dbReference type="EC" id="2.7.1.28"/>
    </reaction>
</comment>
<feature type="domain" description="DhaL" evidence="7">
    <location>
        <begin position="342"/>
        <end position="530"/>
    </location>
</feature>
<dbReference type="GO" id="GO:0004371">
    <property type="term" value="F:glycerone kinase activity"/>
    <property type="evidence" value="ECO:0007669"/>
    <property type="project" value="UniProtKB-EC"/>
</dbReference>
<comment type="catalytic activity">
    <reaction evidence="6">
        <text>dihydroxyacetone + ATP = dihydroxyacetone phosphate + ADP + H(+)</text>
        <dbReference type="Rhea" id="RHEA:15773"/>
        <dbReference type="ChEBI" id="CHEBI:15378"/>
        <dbReference type="ChEBI" id="CHEBI:16016"/>
        <dbReference type="ChEBI" id="CHEBI:30616"/>
        <dbReference type="ChEBI" id="CHEBI:57642"/>
        <dbReference type="ChEBI" id="CHEBI:456216"/>
        <dbReference type="EC" id="2.7.1.29"/>
    </reaction>
</comment>
<dbReference type="Gene3D" id="1.25.40.340">
    <property type="match status" value="1"/>
</dbReference>
<evidence type="ECO:0000259" key="7">
    <source>
        <dbReference type="PROSITE" id="PS51480"/>
    </source>
</evidence>
<dbReference type="SMART" id="SM01120">
    <property type="entry name" value="Dak2"/>
    <property type="match status" value="1"/>
</dbReference>
<dbReference type="PANTHER" id="PTHR28629:SF4">
    <property type="entry name" value="TRIOKINASE_FMN CYCLASE"/>
    <property type="match status" value="1"/>
</dbReference>
<dbReference type="Pfam" id="PF02734">
    <property type="entry name" value="Dak2"/>
    <property type="match status" value="1"/>
</dbReference>
<accession>A0A6G1LNS9</accession>
<evidence type="ECO:0000256" key="4">
    <source>
        <dbReference type="ARBA" id="ARBA00022840"/>
    </source>
</evidence>
<reference evidence="8" key="1">
    <citation type="journal article" date="2020" name="Stud. Mycol.">
        <title>101 Dothideomycetes genomes: a test case for predicting lifestyles and emergence of pathogens.</title>
        <authorList>
            <person name="Haridas S."/>
            <person name="Albert R."/>
            <person name="Binder M."/>
            <person name="Bloem J."/>
            <person name="Labutti K."/>
            <person name="Salamov A."/>
            <person name="Andreopoulos B."/>
            <person name="Baker S."/>
            <person name="Barry K."/>
            <person name="Bills G."/>
            <person name="Bluhm B."/>
            <person name="Cannon C."/>
            <person name="Castanera R."/>
            <person name="Culley D."/>
            <person name="Daum C."/>
            <person name="Ezra D."/>
            <person name="Gonzalez J."/>
            <person name="Henrissat B."/>
            <person name="Kuo A."/>
            <person name="Liang C."/>
            <person name="Lipzen A."/>
            <person name="Lutzoni F."/>
            <person name="Magnuson J."/>
            <person name="Mondo S."/>
            <person name="Nolan M."/>
            <person name="Ohm R."/>
            <person name="Pangilinan J."/>
            <person name="Park H.-J."/>
            <person name="Ramirez L."/>
            <person name="Alfaro M."/>
            <person name="Sun H."/>
            <person name="Tritt A."/>
            <person name="Yoshinaga Y."/>
            <person name="Zwiers L.-H."/>
            <person name="Turgeon B."/>
            <person name="Goodwin S."/>
            <person name="Spatafora J."/>
            <person name="Crous P."/>
            <person name="Grigoriev I."/>
        </authorList>
    </citation>
    <scope>NUCLEOTIDE SEQUENCE</scope>
    <source>
        <strain evidence="8">CBS 116005</strain>
    </source>
</reference>
<evidence type="ECO:0000256" key="5">
    <source>
        <dbReference type="ARBA" id="ARBA00047974"/>
    </source>
</evidence>
<dbReference type="FunFam" id="1.25.40.340:FF:000001">
    <property type="entry name" value="Dihydroxyacetone kinase 1"/>
    <property type="match status" value="1"/>
</dbReference>
<dbReference type="GO" id="GO:0005524">
    <property type="term" value="F:ATP binding"/>
    <property type="evidence" value="ECO:0007669"/>
    <property type="project" value="UniProtKB-KW"/>
</dbReference>
<proteinExistence type="predicted"/>
<keyword evidence="3" id="KW-0418">Kinase</keyword>
<evidence type="ECO:0000313" key="8">
    <source>
        <dbReference type="EMBL" id="KAF2774577.1"/>
    </source>
</evidence>
<evidence type="ECO:0000313" key="9">
    <source>
        <dbReference type="Proteomes" id="UP000799436"/>
    </source>
</evidence>
<dbReference type="GO" id="GO:0005829">
    <property type="term" value="C:cytosol"/>
    <property type="evidence" value="ECO:0007669"/>
    <property type="project" value="TreeGrafter"/>
</dbReference>
<sequence length="532" mass="57288">MAIVVTQTLPFPAPTLALANAKNRWTTLLPLFRPSIQPVRTPKGQTILVDTAHAHKKAVHIAAVGTAGNFSSKVLDERHVSALVTEQKGAGRLTAQDILHALRSVDFCVEQGVIVLRVGEKRALHRHGVEELLEVELEGELELDHVICVLGRTSESVLANVHDVQTLLRLFVDKGARTAHSRFHVERVGGNPAVVHVDGVEGFERARQVVERDLERVVVRGSQTGGEGRLDGVVDSRPGSREVTYSVHFCDVNGLSRLENYIIAGEIAQYLESQNLKYTLTHSTILDHASAARGYSISILPLASYFFAPQKTPKPHQPPTHHDNVTTTLQQILSPRISLTDAQVRKRIQAGCHALLHAEPTITAYDTIVGDGDCGYTLRDGAKTVLAFIPDCDLSRLPETLAALVHKLEVSMGGTSGALYCIFLSALVASLAREASVPLALSAATRELCRYTRARRGDRTLMDALVPFVEALVGTGDEGAAVEAARRGVEGTKGMEARLGRTAYLDEGAARGVPDPGAFGLLVLLEGMCGAG</sequence>
<gene>
    <name evidence="8" type="ORF">EJ03DRAFT_323142</name>
</gene>
<dbReference type="GO" id="GO:0019563">
    <property type="term" value="P:glycerol catabolic process"/>
    <property type="evidence" value="ECO:0007669"/>
    <property type="project" value="TreeGrafter"/>
</dbReference>
<evidence type="ECO:0000256" key="3">
    <source>
        <dbReference type="ARBA" id="ARBA00022777"/>
    </source>
</evidence>
<keyword evidence="9" id="KW-1185">Reference proteome</keyword>
<dbReference type="Proteomes" id="UP000799436">
    <property type="component" value="Unassembled WGS sequence"/>
</dbReference>
<dbReference type="InterPro" id="IPR036117">
    <property type="entry name" value="DhaL_dom_sf"/>
</dbReference>
<keyword evidence="2" id="KW-0547">Nucleotide-binding</keyword>
<keyword evidence="4" id="KW-0067">ATP-binding</keyword>
<dbReference type="OrthoDB" id="2139957at2759"/>
<keyword evidence="1" id="KW-0808">Transferase</keyword>
<dbReference type="EMBL" id="ML995808">
    <property type="protein sequence ID" value="KAF2774577.1"/>
    <property type="molecule type" value="Genomic_DNA"/>
</dbReference>
<name>A0A6G1LNS9_9PEZI</name>
<dbReference type="InterPro" id="IPR004007">
    <property type="entry name" value="DhaL_dom"/>
</dbReference>
<evidence type="ECO:0000256" key="1">
    <source>
        <dbReference type="ARBA" id="ARBA00022679"/>
    </source>
</evidence>
<evidence type="ECO:0000256" key="6">
    <source>
        <dbReference type="ARBA" id="ARBA00048898"/>
    </source>
</evidence>
<dbReference type="PANTHER" id="PTHR28629">
    <property type="entry name" value="TRIOKINASE/FMN CYCLASE"/>
    <property type="match status" value="1"/>
</dbReference>
<organism evidence="8 9">
    <name type="scientific">Teratosphaeria nubilosa</name>
    <dbReference type="NCBI Taxonomy" id="161662"/>
    <lineage>
        <taxon>Eukaryota</taxon>
        <taxon>Fungi</taxon>
        <taxon>Dikarya</taxon>
        <taxon>Ascomycota</taxon>
        <taxon>Pezizomycotina</taxon>
        <taxon>Dothideomycetes</taxon>
        <taxon>Dothideomycetidae</taxon>
        <taxon>Mycosphaerellales</taxon>
        <taxon>Teratosphaeriaceae</taxon>
        <taxon>Teratosphaeria</taxon>
    </lineage>
</organism>